<keyword evidence="3" id="KW-0540">Nuclease</keyword>
<dbReference type="eggNOG" id="COG3568">
    <property type="taxonomic scope" value="Bacteria"/>
</dbReference>
<gene>
    <name evidence="3" type="ordered locus">Kfla_6080</name>
</gene>
<evidence type="ECO:0000313" key="3">
    <source>
        <dbReference type="EMBL" id="ADB35083.1"/>
    </source>
</evidence>
<dbReference type="GO" id="GO:0004519">
    <property type="term" value="F:endonuclease activity"/>
    <property type="evidence" value="ECO:0007669"/>
    <property type="project" value="UniProtKB-KW"/>
</dbReference>
<reference evidence="3 4" key="2">
    <citation type="journal article" date="2010" name="Stand. Genomic Sci.">
        <title>Complete genome sequence of Kribbella flavida type strain (IFO 14399).</title>
        <authorList>
            <person name="Pukall R."/>
            <person name="Lapidus A."/>
            <person name="Glavina Del Rio T."/>
            <person name="Copeland A."/>
            <person name="Tice H."/>
            <person name="Cheng J.-F."/>
            <person name="Lucas S."/>
            <person name="Chen F."/>
            <person name="Nolan M."/>
            <person name="LaButti K."/>
            <person name="Pati A."/>
            <person name="Ivanova N."/>
            <person name="Mavrommatis K."/>
            <person name="Mikhailova N."/>
            <person name="Pitluck S."/>
            <person name="Bruce D."/>
            <person name="Goodwin L."/>
            <person name="Land M."/>
            <person name="Hauser L."/>
            <person name="Chang Y.-J."/>
            <person name="Jeffries C.D."/>
            <person name="Chen A."/>
            <person name="Palaniappan K."/>
            <person name="Chain P."/>
            <person name="Rohde M."/>
            <person name="Goeker M."/>
            <person name="Bristow J."/>
            <person name="Eisen J.A."/>
            <person name="Markowitz V."/>
            <person name="Hugenholtz P."/>
            <person name="Kyrpides N.C."/>
            <person name="Klenk H.-P."/>
            <person name="Brettin T."/>
        </authorList>
    </citation>
    <scope>NUCLEOTIDE SEQUENCE [LARGE SCALE GENOMIC DNA]</scope>
    <source>
        <strain evidence="4">DSM 17836 / JCM 10339 / NBRC 14399</strain>
    </source>
</reference>
<dbReference type="InterPro" id="IPR051916">
    <property type="entry name" value="GPI-anchor_lipid_remodeler"/>
</dbReference>
<keyword evidence="3" id="KW-0269">Exonuclease</keyword>
<feature type="domain" description="Endonuclease/exonuclease/phosphatase" evidence="2">
    <location>
        <begin position="35"/>
        <end position="276"/>
    </location>
</feature>
<evidence type="ECO:0000313" key="4">
    <source>
        <dbReference type="Proteomes" id="UP000007967"/>
    </source>
</evidence>
<dbReference type="GO" id="GO:0016020">
    <property type="term" value="C:membrane"/>
    <property type="evidence" value="ECO:0007669"/>
    <property type="project" value="GOC"/>
</dbReference>
<dbReference type="GO" id="GO:0006506">
    <property type="term" value="P:GPI anchor biosynthetic process"/>
    <property type="evidence" value="ECO:0007669"/>
    <property type="project" value="TreeGrafter"/>
</dbReference>
<dbReference type="PANTHER" id="PTHR14859">
    <property type="entry name" value="CALCOFLUOR WHITE HYPERSENSITIVE PROTEIN PRECURSOR"/>
    <property type="match status" value="1"/>
</dbReference>
<dbReference type="InterPro" id="IPR005135">
    <property type="entry name" value="Endo/exonuclease/phosphatase"/>
</dbReference>
<dbReference type="OrthoDB" id="155529at2"/>
<evidence type="ECO:0000259" key="2">
    <source>
        <dbReference type="Pfam" id="PF03372"/>
    </source>
</evidence>
<name>D2PT31_KRIFD</name>
<dbReference type="KEGG" id="kfl:Kfla_6080"/>
<dbReference type="SUPFAM" id="SSF56219">
    <property type="entry name" value="DNase I-like"/>
    <property type="match status" value="1"/>
</dbReference>
<feature type="chain" id="PRO_5003034620" evidence="1">
    <location>
        <begin position="24"/>
        <end position="293"/>
    </location>
</feature>
<dbReference type="InterPro" id="IPR036691">
    <property type="entry name" value="Endo/exonu/phosph_ase_sf"/>
</dbReference>
<dbReference type="GO" id="GO:0004527">
    <property type="term" value="F:exonuclease activity"/>
    <property type="evidence" value="ECO:0007669"/>
    <property type="project" value="UniProtKB-KW"/>
</dbReference>
<dbReference type="Gene3D" id="3.60.10.10">
    <property type="entry name" value="Endonuclease/exonuclease/phosphatase"/>
    <property type="match status" value="1"/>
</dbReference>
<proteinExistence type="predicted"/>
<organism evidence="3 4">
    <name type="scientific">Kribbella flavida (strain DSM 17836 / JCM 10339 / NBRC 14399)</name>
    <dbReference type="NCBI Taxonomy" id="479435"/>
    <lineage>
        <taxon>Bacteria</taxon>
        <taxon>Bacillati</taxon>
        <taxon>Actinomycetota</taxon>
        <taxon>Actinomycetes</taxon>
        <taxon>Propionibacteriales</taxon>
        <taxon>Kribbellaceae</taxon>
        <taxon>Kribbella</taxon>
    </lineage>
</organism>
<dbReference type="STRING" id="479435.Kfla_6080"/>
<dbReference type="HOGENOM" id="CLU_060500_5_0_11"/>
<dbReference type="EMBL" id="CP001736">
    <property type="protein sequence ID" value="ADB35083.1"/>
    <property type="molecule type" value="Genomic_DNA"/>
</dbReference>
<dbReference type="Pfam" id="PF03372">
    <property type="entry name" value="Exo_endo_phos"/>
    <property type="match status" value="1"/>
</dbReference>
<dbReference type="PANTHER" id="PTHR14859:SF15">
    <property type="entry name" value="ENDONUCLEASE_EXONUCLEASE_PHOSPHATASE DOMAIN-CONTAINING PROTEIN"/>
    <property type="match status" value="1"/>
</dbReference>
<sequence>MVRKLAVLVAALTLLTGVTPAVADGNAPPVPLRVATYNIHAGAGHDNVFDLDRTETTLRALDADVIGLQEVDVHWSERSQWRDLVSELAQRLGMRAGFAPIYDFDPLRAGEPRRQYGLAVLSKAPILEVQNHNLTRLSTQDPGAGPTPMPGFLEAVVQAKGARLHFYVTHLDYRADPSLRRTEVDETLKILADDPAGANQVLVGDLNAEPQAAELARLWPAMTDAWTAAPITTGNPLTYPAATPVKRIDYITVSDGVGVLRAEVPASPALLAASDHRPVVADLALARGSEVHP</sequence>
<dbReference type="AlphaFoldDB" id="D2PT31"/>
<evidence type="ECO:0000256" key="1">
    <source>
        <dbReference type="SAM" id="SignalP"/>
    </source>
</evidence>
<keyword evidence="1" id="KW-0732">Signal</keyword>
<protein>
    <submittedName>
        <fullName evidence="3">Endonuclease/exonuclease/phosphatase</fullName>
    </submittedName>
</protein>
<keyword evidence="3" id="KW-0378">Hydrolase</keyword>
<reference evidence="4" key="1">
    <citation type="submission" date="2009-09" db="EMBL/GenBank/DDBJ databases">
        <title>The complete genome of Kribbella flavida DSM 17836.</title>
        <authorList>
            <consortium name="US DOE Joint Genome Institute (JGI-PGF)"/>
            <person name="Lucas S."/>
            <person name="Copeland A."/>
            <person name="Lapidus A."/>
            <person name="Glavina del Rio T."/>
            <person name="Dalin E."/>
            <person name="Tice H."/>
            <person name="Bruce D."/>
            <person name="Goodwin L."/>
            <person name="Pitluck S."/>
            <person name="Kyrpides N."/>
            <person name="Mavromatis K."/>
            <person name="Ivanova N."/>
            <person name="Saunders E."/>
            <person name="Brettin T."/>
            <person name="Detter J.C."/>
            <person name="Han C."/>
            <person name="Larimer F."/>
            <person name="Land M."/>
            <person name="Hauser L."/>
            <person name="Markowitz V."/>
            <person name="Cheng J.-F."/>
            <person name="Hugenholtz P."/>
            <person name="Woyke T."/>
            <person name="Wu D."/>
            <person name="Pukall R."/>
            <person name="Klenk H.-P."/>
            <person name="Eisen J.A."/>
        </authorList>
    </citation>
    <scope>NUCLEOTIDE SEQUENCE [LARGE SCALE GENOMIC DNA]</scope>
    <source>
        <strain evidence="4">DSM 17836 / JCM 10339 / NBRC 14399</strain>
    </source>
</reference>
<feature type="signal peptide" evidence="1">
    <location>
        <begin position="1"/>
        <end position="23"/>
    </location>
</feature>
<keyword evidence="4" id="KW-1185">Reference proteome</keyword>
<dbReference type="RefSeq" id="WP_012923637.1">
    <property type="nucleotide sequence ID" value="NC_013729.1"/>
</dbReference>
<accession>D2PT31</accession>
<keyword evidence="3" id="KW-0255">Endonuclease</keyword>
<dbReference type="Proteomes" id="UP000007967">
    <property type="component" value="Chromosome"/>
</dbReference>